<dbReference type="AlphaFoldDB" id="A0A0D0C118"/>
<accession>A0A0D0C118</accession>
<keyword evidence="3" id="KW-1185">Reference proteome</keyword>
<reference evidence="2 3" key="1">
    <citation type="submission" date="2014-04" db="EMBL/GenBank/DDBJ databases">
        <title>Evolutionary Origins and Diversification of the Mycorrhizal Mutualists.</title>
        <authorList>
            <consortium name="DOE Joint Genome Institute"/>
            <consortium name="Mycorrhizal Genomics Consortium"/>
            <person name="Kohler A."/>
            <person name="Kuo A."/>
            <person name="Nagy L.G."/>
            <person name="Floudas D."/>
            <person name="Copeland A."/>
            <person name="Barry K.W."/>
            <person name="Cichocki N."/>
            <person name="Veneault-Fourrey C."/>
            <person name="LaButti K."/>
            <person name="Lindquist E.A."/>
            <person name="Lipzen A."/>
            <person name="Lundell T."/>
            <person name="Morin E."/>
            <person name="Murat C."/>
            <person name="Riley R."/>
            <person name="Ohm R."/>
            <person name="Sun H."/>
            <person name="Tunlid A."/>
            <person name="Henrissat B."/>
            <person name="Grigoriev I.V."/>
            <person name="Hibbett D.S."/>
            <person name="Martin F."/>
        </authorList>
    </citation>
    <scope>NUCLEOTIDE SEQUENCE [LARGE SCALE GENOMIC DNA]</scope>
    <source>
        <strain evidence="2 3">FD-317 M1</strain>
    </source>
</reference>
<dbReference type="Proteomes" id="UP000053593">
    <property type="component" value="Unassembled WGS sequence"/>
</dbReference>
<proteinExistence type="predicted"/>
<dbReference type="HOGENOM" id="CLU_3032556_0_0_1"/>
<gene>
    <name evidence="2" type="ORF">GYMLUDRAFT_829683</name>
</gene>
<evidence type="ECO:0000313" key="3">
    <source>
        <dbReference type="Proteomes" id="UP000053593"/>
    </source>
</evidence>
<organism evidence="2 3">
    <name type="scientific">Collybiopsis luxurians FD-317 M1</name>
    <dbReference type="NCBI Taxonomy" id="944289"/>
    <lineage>
        <taxon>Eukaryota</taxon>
        <taxon>Fungi</taxon>
        <taxon>Dikarya</taxon>
        <taxon>Basidiomycota</taxon>
        <taxon>Agaricomycotina</taxon>
        <taxon>Agaricomycetes</taxon>
        <taxon>Agaricomycetidae</taxon>
        <taxon>Agaricales</taxon>
        <taxon>Marasmiineae</taxon>
        <taxon>Omphalotaceae</taxon>
        <taxon>Collybiopsis</taxon>
        <taxon>Collybiopsis luxurians</taxon>
    </lineage>
</organism>
<protein>
    <submittedName>
        <fullName evidence="2">Uncharacterized protein</fullName>
    </submittedName>
</protein>
<feature type="chain" id="PRO_5002208085" evidence="1">
    <location>
        <begin position="19"/>
        <end position="55"/>
    </location>
</feature>
<sequence>MFSKAFLIASVTFGLLVATSPLQQDQQQRRGVIVLPKRSSLTTPNGSFDYDKPLL</sequence>
<name>A0A0D0C118_9AGAR</name>
<evidence type="ECO:0000256" key="1">
    <source>
        <dbReference type="SAM" id="SignalP"/>
    </source>
</evidence>
<feature type="signal peptide" evidence="1">
    <location>
        <begin position="1"/>
        <end position="18"/>
    </location>
</feature>
<keyword evidence="1" id="KW-0732">Signal</keyword>
<evidence type="ECO:0000313" key="2">
    <source>
        <dbReference type="EMBL" id="KIK56039.1"/>
    </source>
</evidence>
<dbReference type="EMBL" id="KN834801">
    <property type="protein sequence ID" value="KIK56039.1"/>
    <property type="molecule type" value="Genomic_DNA"/>
</dbReference>